<dbReference type="PANTHER" id="PTHR43297:SF2">
    <property type="entry name" value="DIPEPTIDE TRANSPORT ATP-BINDING PROTEIN DPPD"/>
    <property type="match status" value="1"/>
</dbReference>
<evidence type="ECO:0000256" key="6">
    <source>
        <dbReference type="ARBA" id="ARBA00022840"/>
    </source>
</evidence>
<comment type="subcellular location">
    <subcellularLocation>
        <location evidence="1">Cell inner membrane</location>
        <topology evidence="1">Peripheral membrane protein</topology>
    </subcellularLocation>
</comment>
<feature type="domain" description="ABC transporter" evidence="8">
    <location>
        <begin position="13"/>
        <end position="264"/>
    </location>
</feature>
<dbReference type="OrthoDB" id="9802264at2"/>
<keyword evidence="5" id="KW-0547">Nucleotide-binding</keyword>
<evidence type="ECO:0000256" key="3">
    <source>
        <dbReference type="ARBA" id="ARBA00022448"/>
    </source>
</evidence>
<dbReference type="InterPro" id="IPR027417">
    <property type="entry name" value="P-loop_NTPase"/>
</dbReference>
<evidence type="ECO:0000256" key="5">
    <source>
        <dbReference type="ARBA" id="ARBA00022741"/>
    </source>
</evidence>
<comment type="caution">
    <text evidence="9">The sequence shown here is derived from an EMBL/GenBank/DDBJ whole genome shotgun (WGS) entry which is preliminary data.</text>
</comment>
<proteinExistence type="inferred from homology"/>
<dbReference type="STRING" id="1293890.TALK_20515"/>
<accession>A0A1Y2L618</accession>
<keyword evidence="10" id="KW-1185">Reference proteome</keyword>
<dbReference type="Pfam" id="PF00005">
    <property type="entry name" value="ABC_tran"/>
    <property type="match status" value="2"/>
</dbReference>
<dbReference type="Proteomes" id="UP000193396">
    <property type="component" value="Unassembled WGS sequence"/>
</dbReference>
<dbReference type="NCBIfam" id="NF008453">
    <property type="entry name" value="PRK11308.1"/>
    <property type="match status" value="2"/>
</dbReference>
<evidence type="ECO:0000313" key="9">
    <source>
        <dbReference type="EMBL" id="OSQ43332.1"/>
    </source>
</evidence>
<evidence type="ECO:0000259" key="8">
    <source>
        <dbReference type="PROSITE" id="PS50893"/>
    </source>
</evidence>
<reference evidence="9 10" key="1">
    <citation type="submission" date="2014-03" db="EMBL/GenBank/DDBJ databases">
        <title>The draft genome sequence of Thalassospira alkalitolerans JCM 18968.</title>
        <authorList>
            <person name="Lai Q."/>
            <person name="Shao Z."/>
        </authorList>
    </citation>
    <scope>NUCLEOTIDE SEQUENCE [LARGE SCALE GENOMIC DNA]</scope>
    <source>
        <strain evidence="9 10">JCM 18968</strain>
    </source>
</reference>
<keyword evidence="7" id="KW-0472">Membrane</keyword>
<dbReference type="GO" id="GO:0055085">
    <property type="term" value="P:transmembrane transport"/>
    <property type="evidence" value="ECO:0007669"/>
    <property type="project" value="UniProtKB-ARBA"/>
</dbReference>
<evidence type="ECO:0000313" key="10">
    <source>
        <dbReference type="Proteomes" id="UP000193396"/>
    </source>
</evidence>
<dbReference type="InterPro" id="IPR017871">
    <property type="entry name" value="ABC_transporter-like_CS"/>
</dbReference>
<protein>
    <submittedName>
        <fullName evidence="9">Microcin ABC transporter ATP-binding protein</fullName>
    </submittedName>
</protein>
<dbReference type="GO" id="GO:0005886">
    <property type="term" value="C:plasma membrane"/>
    <property type="evidence" value="ECO:0007669"/>
    <property type="project" value="UniProtKB-SubCell"/>
</dbReference>
<dbReference type="SMART" id="SM00382">
    <property type="entry name" value="AAA"/>
    <property type="match status" value="2"/>
</dbReference>
<evidence type="ECO:0000256" key="2">
    <source>
        <dbReference type="ARBA" id="ARBA00005417"/>
    </source>
</evidence>
<dbReference type="GO" id="GO:0005524">
    <property type="term" value="F:ATP binding"/>
    <property type="evidence" value="ECO:0007669"/>
    <property type="project" value="UniProtKB-KW"/>
</dbReference>
<dbReference type="GO" id="GO:0016887">
    <property type="term" value="F:ATP hydrolysis activity"/>
    <property type="evidence" value="ECO:0007669"/>
    <property type="project" value="InterPro"/>
</dbReference>
<dbReference type="AlphaFoldDB" id="A0A1Y2L618"/>
<keyword evidence="3" id="KW-0813">Transport</keyword>
<dbReference type="RefSeq" id="WP_085621038.1">
    <property type="nucleotide sequence ID" value="NZ_JFKB01000025.1"/>
</dbReference>
<evidence type="ECO:0000256" key="4">
    <source>
        <dbReference type="ARBA" id="ARBA00022475"/>
    </source>
</evidence>
<dbReference type="NCBIfam" id="NF007739">
    <property type="entry name" value="PRK10419.1"/>
    <property type="match status" value="2"/>
</dbReference>
<comment type="similarity">
    <text evidence="2">Belongs to the ABC transporter superfamily.</text>
</comment>
<dbReference type="Gene3D" id="3.40.50.300">
    <property type="entry name" value="P-loop containing nucleotide triphosphate hydrolases"/>
    <property type="match status" value="2"/>
</dbReference>
<evidence type="ECO:0000256" key="1">
    <source>
        <dbReference type="ARBA" id="ARBA00004417"/>
    </source>
</evidence>
<dbReference type="PANTHER" id="PTHR43297">
    <property type="entry name" value="OLIGOPEPTIDE TRANSPORT ATP-BINDING PROTEIN APPD"/>
    <property type="match status" value="1"/>
</dbReference>
<dbReference type="EMBL" id="JFKB01000025">
    <property type="protein sequence ID" value="OSQ43332.1"/>
    <property type="molecule type" value="Genomic_DNA"/>
</dbReference>
<dbReference type="PROSITE" id="PS00211">
    <property type="entry name" value="ABC_TRANSPORTER_1"/>
    <property type="match status" value="2"/>
</dbReference>
<keyword evidence="6 9" id="KW-0067">ATP-binding</keyword>
<name>A0A1Y2L618_9PROT</name>
<organism evidence="9 10">
    <name type="scientific">Thalassospira alkalitolerans</name>
    <dbReference type="NCBI Taxonomy" id="1293890"/>
    <lineage>
        <taxon>Bacteria</taxon>
        <taxon>Pseudomonadati</taxon>
        <taxon>Pseudomonadota</taxon>
        <taxon>Alphaproteobacteria</taxon>
        <taxon>Rhodospirillales</taxon>
        <taxon>Thalassospiraceae</taxon>
        <taxon>Thalassospira</taxon>
    </lineage>
</organism>
<dbReference type="GO" id="GO:0015833">
    <property type="term" value="P:peptide transport"/>
    <property type="evidence" value="ECO:0007669"/>
    <property type="project" value="InterPro"/>
</dbReference>
<dbReference type="CDD" id="cd03257">
    <property type="entry name" value="ABC_NikE_OppD_transporters"/>
    <property type="match status" value="2"/>
</dbReference>
<dbReference type="PROSITE" id="PS50893">
    <property type="entry name" value="ABC_TRANSPORTER_2"/>
    <property type="match status" value="2"/>
</dbReference>
<dbReference type="FunFam" id="3.40.50.300:FF:000016">
    <property type="entry name" value="Oligopeptide ABC transporter ATP-binding component"/>
    <property type="match status" value="2"/>
</dbReference>
<dbReference type="SUPFAM" id="SSF52540">
    <property type="entry name" value="P-loop containing nucleoside triphosphate hydrolases"/>
    <property type="match status" value="2"/>
</dbReference>
<feature type="domain" description="ABC transporter" evidence="8">
    <location>
        <begin position="285"/>
        <end position="534"/>
    </location>
</feature>
<evidence type="ECO:0000256" key="7">
    <source>
        <dbReference type="ARBA" id="ARBA00023136"/>
    </source>
</evidence>
<dbReference type="Pfam" id="PF08352">
    <property type="entry name" value="oligo_HPY"/>
    <property type="match status" value="2"/>
</dbReference>
<dbReference type="InterPro" id="IPR013563">
    <property type="entry name" value="Oligopep_ABC_C"/>
</dbReference>
<dbReference type="InterPro" id="IPR003593">
    <property type="entry name" value="AAA+_ATPase"/>
</dbReference>
<dbReference type="InterPro" id="IPR050388">
    <property type="entry name" value="ABC_Ni/Peptide_Import"/>
</dbReference>
<sequence length="546" mass="59700">MSTENTQTTHPVLQISNLSISLPQGADRPYAAQNIDMQIKPGEILCVVGESGSGKSMLTRAILGLLPVPRVQVQSGKIELDGTDLLSCTPAEMREIRGDRIGMIFQEPMTALNPLLTVGRQIDEVLENHRNMNARERREKVVEALDEVQMPHPSDVYDAYPHQLSGGQRQRAMIAMALILSPGLLIADEPTTALDVTTQAQILSLINTLRKDHGTAVMFITHDFGVVAEIADHVVVMEKGLVVETGTAKEVLESPKHSYTQALIAAVPGLKTHTRPLKKSTNDGLAIQGLNKTFVSSGGLLGKPTRTVEAVKNIDLNVQRGEILGIVGESGSGKSTLARLIIRLIEPDSGEVLLEGENFLKMNPIRLRNERHRIQMIFQDPYSTLNPRHKVGRIIAEGPKLRGCSSTEATERTNRLLSLVGLGKEAANRFPHEFSGGQRQRIGIARALAIEPDFLLADEPVSALDVSVQKQVLELLLDIRDKFNLAVVFITHDLCVAAQICDRVAVMKSGEIVEHGAASDVLNTPQHPYTKTLLSSLPGQEWLKTR</sequence>
<gene>
    <name evidence="9" type="ORF">TALK_20515</name>
</gene>
<keyword evidence="4" id="KW-1003">Cell membrane</keyword>
<dbReference type="InterPro" id="IPR003439">
    <property type="entry name" value="ABC_transporter-like_ATP-bd"/>
</dbReference>